<feature type="compositionally biased region" description="Low complexity" evidence="2">
    <location>
        <begin position="402"/>
        <end position="433"/>
    </location>
</feature>
<dbReference type="InterPro" id="IPR008928">
    <property type="entry name" value="6-hairpin_glycosidase_sf"/>
</dbReference>
<dbReference type="Gene3D" id="1.50.10.10">
    <property type="match status" value="1"/>
</dbReference>
<dbReference type="OrthoDB" id="4138492at2759"/>
<dbReference type="InParanoid" id="S8FMQ2"/>
<dbReference type="AlphaFoldDB" id="S8FMQ2"/>
<dbReference type="PANTHER" id="PTHR41814">
    <property type="entry name" value="EXPRESSED PROTEIN"/>
    <property type="match status" value="1"/>
</dbReference>
<gene>
    <name evidence="4" type="ORF">FOMPIDRAFT_99194</name>
</gene>
<accession>S8FMQ2</accession>
<feature type="region of interest" description="Disordered" evidence="2">
    <location>
        <begin position="365"/>
        <end position="435"/>
    </location>
</feature>
<name>S8FMQ2_FOMSC</name>
<dbReference type="STRING" id="743788.S8FMQ2"/>
<dbReference type="InterPro" id="IPR012341">
    <property type="entry name" value="6hp_glycosidase-like_sf"/>
</dbReference>
<keyword evidence="1" id="KW-0378">Hydrolase</keyword>
<dbReference type="HOGENOM" id="CLU_037534_0_0_1"/>
<dbReference type="Proteomes" id="UP000015241">
    <property type="component" value="Unassembled WGS sequence"/>
</dbReference>
<dbReference type="SUPFAM" id="SSF48208">
    <property type="entry name" value="Six-hairpin glycosidases"/>
    <property type="match status" value="1"/>
</dbReference>
<feature type="signal peptide" evidence="3">
    <location>
        <begin position="1"/>
        <end position="26"/>
    </location>
</feature>
<evidence type="ECO:0000256" key="2">
    <source>
        <dbReference type="SAM" id="MobiDB-lite"/>
    </source>
</evidence>
<sequence length="517" mass="54623">MYAAPPLPLLAAALLGASSFLSRAAAQNLSSGQIQAVKDNLWLAAQQTWEIGTEAEALIESDASAYSVFYDASIPPPTGQSINDPYNYTALRPVLQIAYNAAAARSNSTGAQPIWYVEGGAAGDPASMGVAILIANWTGAPQPQLNVALNASTPKGVSLGTGVSYDRAAREQVEYLLNDVPRTDDGAISHRIEQVQLWADSVYMVPPFLAYYGVLTGNQTVVQEAYQQIKLYRSHLFDKNESLWKHILLGNGSVDPGFWSTGNAWAAAGMARVLATIQHSQYASQMKSEISDLKSWIVEIHDGMYKLQDTDTALFHNYANETNSTDTGKSFLEASSTALLASTVYRLALLQNVHTHVPNAERARKALSATSQDGNKSFPPFSSWGTGDGVGPATSFTETRPSSATASGASGSSSTSTTTTPSGTSSFSVPTPSAGVGSSMTHFSPEMWLTPVVDPYNWAAQGGSSPEGQAFIVELYAAYQDWAAQGSPGVNAALRPGVGARWSAAVAGAVALVMFAL</sequence>
<evidence type="ECO:0000256" key="1">
    <source>
        <dbReference type="ARBA" id="ARBA00022801"/>
    </source>
</evidence>
<dbReference type="Pfam" id="PF07470">
    <property type="entry name" value="Glyco_hydro_88"/>
    <property type="match status" value="1"/>
</dbReference>
<feature type="chain" id="PRO_5004551574" description="Six-hairpin glycosidase" evidence="3">
    <location>
        <begin position="27"/>
        <end position="517"/>
    </location>
</feature>
<reference evidence="4 5" key="1">
    <citation type="journal article" date="2012" name="Science">
        <title>The Paleozoic origin of enzymatic lignin decomposition reconstructed from 31 fungal genomes.</title>
        <authorList>
            <person name="Floudas D."/>
            <person name="Binder M."/>
            <person name="Riley R."/>
            <person name="Barry K."/>
            <person name="Blanchette R.A."/>
            <person name="Henrissat B."/>
            <person name="Martinez A.T."/>
            <person name="Otillar R."/>
            <person name="Spatafora J.W."/>
            <person name="Yadav J.S."/>
            <person name="Aerts A."/>
            <person name="Benoit I."/>
            <person name="Boyd A."/>
            <person name="Carlson A."/>
            <person name="Copeland A."/>
            <person name="Coutinho P.M."/>
            <person name="de Vries R.P."/>
            <person name="Ferreira P."/>
            <person name="Findley K."/>
            <person name="Foster B."/>
            <person name="Gaskell J."/>
            <person name="Glotzer D."/>
            <person name="Gorecki P."/>
            <person name="Heitman J."/>
            <person name="Hesse C."/>
            <person name="Hori C."/>
            <person name="Igarashi K."/>
            <person name="Jurgens J.A."/>
            <person name="Kallen N."/>
            <person name="Kersten P."/>
            <person name="Kohler A."/>
            <person name="Kuees U."/>
            <person name="Kumar T.K.A."/>
            <person name="Kuo A."/>
            <person name="LaButti K."/>
            <person name="Larrondo L.F."/>
            <person name="Lindquist E."/>
            <person name="Ling A."/>
            <person name="Lombard V."/>
            <person name="Lucas S."/>
            <person name="Lundell T."/>
            <person name="Martin R."/>
            <person name="McLaughlin D.J."/>
            <person name="Morgenstern I."/>
            <person name="Morin E."/>
            <person name="Murat C."/>
            <person name="Nagy L.G."/>
            <person name="Nolan M."/>
            <person name="Ohm R.A."/>
            <person name="Patyshakuliyeva A."/>
            <person name="Rokas A."/>
            <person name="Ruiz-Duenas F.J."/>
            <person name="Sabat G."/>
            <person name="Salamov A."/>
            <person name="Samejima M."/>
            <person name="Schmutz J."/>
            <person name="Slot J.C."/>
            <person name="St John F."/>
            <person name="Stenlid J."/>
            <person name="Sun H."/>
            <person name="Sun S."/>
            <person name="Syed K."/>
            <person name="Tsang A."/>
            <person name="Wiebenga A."/>
            <person name="Young D."/>
            <person name="Pisabarro A."/>
            <person name="Eastwood D.C."/>
            <person name="Martin F."/>
            <person name="Cullen D."/>
            <person name="Grigoriev I.V."/>
            <person name="Hibbett D.S."/>
        </authorList>
    </citation>
    <scope>NUCLEOTIDE SEQUENCE</scope>
    <source>
        <strain evidence="5">FP-58527</strain>
    </source>
</reference>
<dbReference type="PANTHER" id="PTHR41814:SF1">
    <property type="entry name" value="CELLULASE"/>
    <property type="match status" value="1"/>
</dbReference>
<evidence type="ECO:0008006" key="6">
    <source>
        <dbReference type="Google" id="ProtNLM"/>
    </source>
</evidence>
<evidence type="ECO:0000313" key="4">
    <source>
        <dbReference type="EMBL" id="EPT02596.1"/>
    </source>
</evidence>
<evidence type="ECO:0000313" key="5">
    <source>
        <dbReference type="Proteomes" id="UP000015241"/>
    </source>
</evidence>
<keyword evidence="3" id="KW-0732">Signal</keyword>
<keyword evidence="5" id="KW-1185">Reference proteome</keyword>
<evidence type="ECO:0000256" key="3">
    <source>
        <dbReference type="SAM" id="SignalP"/>
    </source>
</evidence>
<proteinExistence type="predicted"/>
<protein>
    <recommendedName>
        <fullName evidence="6">Six-hairpin glycosidase</fullName>
    </recommendedName>
</protein>
<dbReference type="eggNOG" id="ENOG502RZ5C">
    <property type="taxonomic scope" value="Eukaryota"/>
</dbReference>
<organism evidence="4 5">
    <name type="scientific">Fomitopsis schrenkii</name>
    <name type="common">Brown rot fungus</name>
    <dbReference type="NCBI Taxonomy" id="2126942"/>
    <lineage>
        <taxon>Eukaryota</taxon>
        <taxon>Fungi</taxon>
        <taxon>Dikarya</taxon>
        <taxon>Basidiomycota</taxon>
        <taxon>Agaricomycotina</taxon>
        <taxon>Agaricomycetes</taxon>
        <taxon>Polyporales</taxon>
        <taxon>Fomitopsis</taxon>
    </lineage>
</organism>
<dbReference type="EMBL" id="KE504134">
    <property type="protein sequence ID" value="EPT02596.1"/>
    <property type="molecule type" value="Genomic_DNA"/>
</dbReference>
<dbReference type="GO" id="GO:0016787">
    <property type="term" value="F:hydrolase activity"/>
    <property type="evidence" value="ECO:0007669"/>
    <property type="project" value="UniProtKB-KW"/>
</dbReference>
<dbReference type="InterPro" id="IPR010905">
    <property type="entry name" value="Glyco_hydro_88"/>
</dbReference>
<dbReference type="GO" id="GO:0005975">
    <property type="term" value="P:carbohydrate metabolic process"/>
    <property type="evidence" value="ECO:0007669"/>
    <property type="project" value="InterPro"/>
</dbReference>